<proteinExistence type="predicted"/>
<accession>A0ABV9EEA5</accession>
<keyword evidence="4" id="KW-1185">Reference proteome</keyword>
<evidence type="ECO:0000313" key="3">
    <source>
        <dbReference type="EMBL" id="MFC4586584.1"/>
    </source>
</evidence>
<feature type="signal peptide" evidence="2">
    <location>
        <begin position="1"/>
        <end position="21"/>
    </location>
</feature>
<protein>
    <recommendedName>
        <fullName evidence="5">Lipoprotein</fullName>
    </recommendedName>
</protein>
<gene>
    <name evidence="3" type="ORF">ACFO8L_10900</name>
</gene>
<feature type="compositionally biased region" description="Low complexity" evidence="1">
    <location>
        <begin position="36"/>
        <end position="45"/>
    </location>
</feature>
<keyword evidence="2" id="KW-0732">Signal</keyword>
<dbReference type="Proteomes" id="UP001595891">
    <property type="component" value="Unassembled WGS sequence"/>
</dbReference>
<evidence type="ECO:0008006" key="5">
    <source>
        <dbReference type="Google" id="ProtNLM"/>
    </source>
</evidence>
<evidence type="ECO:0000256" key="2">
    <source>
        <dbReference type="SAM" id="SignalP"/>
    </source>
</evidence>
<name>A0ABV9EEA5_9ACTN</name>
<feature type="region of interest" description="Disordered" evidence="1">
    <location>
        <begin position="28"/>
        <end position="52"/>
    </location>
</feature>
<comment type="caution">
    <text evidence="3">The sequence shown here is derived from an EMBL/GenBank/DDBJ whole genome shotgun (WGS) entry which is preliminary data.</text>
</comment>
<dbReference type="RefSeq" id="WP_262841404.1">
    <property type="nucleotide sequence ID" value="NZ_JANZYP010000005.1"/>
</dbReference>
<organism evidence="3 4">
    <name type="scientific">Sphaerisporangium corydalis</name>
    <dbReference type="NCBI Taxonomy" id="1441875"/>
    <lineage>
        <taxon>Bacteria</taxon>
        <taxon>Bacillati</taxon>
        <taxon>Actinomycetota</taxon>
        <taxon>Actinomycetes</taxon>
        <taxon>Streptosporangiales</taxon>
        <taxon>Streptosporangiaceae</taxon>
        <taxon>Sphaerisporangium</taxon>
    </lineage>
</organism>
<evidence type="ECO:0000313" key="4">
    <source>
        <dbReference type="Proteomes" id="UP001595891"/>
    </source>
</evidence>
<sequence>MRMRAALAAVALLGTGCSATGAEHTFTPAGDGGSAASGAPATPGSLEAPGAMSTPGVEMVEVAPGMTVSIEWPAGLDAAQQPMVRAFTDGYVESWKAVVSQGKDSGYLDGVEDQAGRDSYAWVRGFVNRRESATGTAKVYAVRVASATGRGAEVDACVDESGVRVTEVDSGRPIDGQPAWTQRPTSVYLQVAAVRKGDDGAWRVRTYLHASYPHERAKECRR</sequence>
<dbReference type="EMBL" id="JBHSFN010000005">
    <property type="protein sequence ID" value="MFC4586584.1"/>
    <property type="molecule type" value="Genomic_DNA"/>
</dbReference>
<evidence type="ECO:0000256" key="1">
    <source>
        <dbReference type="SAM" id="MobiDB-lite"/>
    </source>
</evidence>
<dbReference type="PROSITE" id="PS51257">
    <property type="entry name" value="PROKAR_LIPOPROTEIN"/>
    <property type="match status" value="1"/>
</dbReference>
<reference evidence="4" key="1">
    <citation type="journal article" date="2019" name="Int. J. Syst. Evol. Microbiol.">
        <title>The Global Catalogue of Microorganisms (GCM) 10K type strain sequencing project: providing services to taxonomists for standard genome sequencing and annotation.</title>
        <authorList>
            <consortium name="The Broad Institute Genomics Platform"/>
            <consortium name="The Broad Institute Genome Sequencing Center for Infectious Disease"/>
            <person name="Wu L."/>
            <person name="Ma J."/>
        </authorList>
    </citation>
    <scope>NUCLEOTIDE SEQUENCE [LARGE SCALE GENOMIC DNA]</scope>
    <source>
        <strain evidence="4">CCUG 49560</strain>
    </source>
</reference>
<feature type="chain" id="PRO_5046241901" description="Lipoprotein" evidence="2">
    <location>
        <begin position="22"/>
        <end position="222"/>
    </location>
</feature>